<feature type="domain" description="Zn(2)-C6 fungal-type" evidence="3">
    <location>
        <begin position="36"/>
        <end position="66"/>
    </location>
</feature>
<evidence type="ECO:0000313" key="4">
    <source>
        <dbReference type="EMBL" id="KHJ31752.1"/>
    </source>
</evidence>
<keyword evidence="5" id="KW-1185">Reference proteome</keyword>
<dbReference type="OMA" id="PFNMTLT"/>
<dbReference type="AlphaFoldDB" id="A0A0B1NZE8"/>
<accession>A0A0B1NZE8</accession>
<dbReference type="PANTHER" id="PTHR37534">
    <property type="entry name" value="TRANSCRIPTIONAL ACTIVATOR PROTEIN UGA3"/>
    <property type="match status" value="1"/>
</dbReference>
<evidence type="ECO:0000256" key="2">
    <source>
        <dbReference type="ARBA" id="ARBA00023242"/>
    </source>
</evidence>
<dbReference type="PROSITE" id="PS00463">
    <property type="entry name" value="ZN2_CY6_FUNGAL_1"/>
    <property type="match status" value="1"/>
</dbReference>
<dbReference type="Gene3D" id="4.10.240.10">
    <property type="entry name" value="Zn(2)-C6 fungal-type DNA-binding domain"/>
    <property type="match status" value="1"/>
</dbReference>
<dbReference type="Pfam" id="PF11951">
    <property type="entry name" value="Fungal_trans_2"/>
    <property type="match status" value="1"/>
</dbReference>
<organism evidence="4 5">
    <name type="scientific">Uncinula necator</name>
    <name type="common">Grape powdery mildew</name>
    <dbReference type="NCBI Taxonomy" id="52586"/>
    <lineage>
        <taxon>Eukaryota</taxon>
        <taxon>Fungi</taxon>
        <taxon>Dikarya</taxon>
        <taxon>Ascomycota</taxon>
        <taxon>Pezizomycotina</taxon>
        <taxon>Leotiomycetes</taxon>
        <taxon>Erysiphales</taxon>
        <taxon>Erysiphaceae</taxon>
        <taxon>Erysiphe</taxon>
    </lineage>
</organism>
<comment type="subcellular location">
    <subcellularLocation>
        <location evidence="1">Nucleus</location>
    </subcellularLocation>
</comment>
<dbReference type="PROSITE" id="PS50048">
    <property type="entry name" value="ZN2_CY6_FUNGAL_2"/>
    <property type="match status" value="1"/>
</dbReference>
<proteinExistence type="predicted"/>
<dbReference type="InterPro" id="IPR021858">
    <property type="entry name" value="Fun_TF"/>
</dbReference>
<evidence type="ECO:0000259" key="3">
    <source>
        <dbReference type="PROSITE" id="PS50048"/>
    </source>
</evidence>
<dbReference type="OrthoDB" id="5294180at2759"/>
<keyword evidence="2" id="KW-0539">Nucleus</keyword>
<dbReference type="InterPro" id="IPR036864">
    <property type="entry name" value="Zn2-C6_fun-type_DNA-bd_sf"/>
</dbReference>
<name>A0A0B1NZE8_UNCNE</name>
<dbReference type="InterPro" id="IPR001138">
    <property type="entry name" value="Zn2Cys6_DnaBD"/>
</dbReference>
<dbReference type="GO" id="GO:0000981">
    <property type="term" value="F:DNA-binding transcription factor activity, RNA polymerase II-specific"/>
    <property type="evidence" value="ECO:0007669"/>
    <property type="project" value="InterPro"/>
</dbReference>
<dbReference type="Proteomes" id="UP000030854">
    <property type="component" value="Unassembled WGS sequence"/>
</dbReference>
<reference evidence="4 5" key="1">
    <citation type="journal article" date="2014" name="BMC Genomics">
        <title>Adaptive genomic structural variation in the grape powdery mildew pathogen, Erysiphe necator.</title>
        <authorList>
            <person name="Jones L."/>
            <person name="Riaz S."/>
            <person name="Morales-Cruz A."/>
            <person name="Amrine K.C."/>
            <person name="McGuire B."/>
            <person name="Gubler W.D."/>
            <person name="Walker M.A."/>
            <person name="Cantu D."/>
        </authorList>
    </citation>
    <scope>NUCLEOTIDE SEQUENCE [LARGE SCALE GENOMIC DNA]</scope>
    <source>
        <strain evidence="5">c</strain>
    </source>
</reference>
<dbReference type="GO" id="GO:0008270">
    <property type="term" value="F:zinc ion binding"/>
    <property type="evidence" value="ECO:0007669"/>
    <property type="project" value="InterPro"/>
</dbReference>
<comment type="caution">
    <text evidence="4">The sequence shown here is derived from an EMBL/GenBank/DDBJ whole genome shotgun (WGS) entry which is preliminary data.</text>
</comment>
<evidence type="ECO:0000313" key="5">
    <source>
        <dbReference type="Proteomes" id="UP000030854"/>
    </source>
</evidence>
<dbReference type="PANTHER" id="PTHR37534:SF12">
    <property type="entry name" value="ZN(2)-C6 FUNGAL-TYPE DOMAIN-CONTAINING PROTEIN"/>
    <property type="match status" value="1"/>
</dbReference>
<dbReference type="EMBL" id="JNVN01002610">
    <property type="protein sequence ID" value="KHJ31752.1"/>
    <property type="molecule type" value="Genomic_DNA"/>
</dbReference>
<gene>
    <name evidence="4" type="ORF">EV44_g2524</name>
</gene>
<evidence type="ECO:0000256" key="1">
    <source>
        <dbReference type="ARBA" id="ARBA00004123"/>
    </source>
</evidence>
<dbReference type="Pfam" id="PF00172">
    <property type="entry name" value="Zn_clus"/>
    <property type="match status" value="1"/>
</dbReference>
<dbReference type="GO" id="GO:0005634">
    <property type="term" value="C:nucleus"/>
    <property type="evidence" value="ECO:0007669"/>
    <property type="project" value="UniProtKB-SubCell"/>
</dbReference>
<dbReference type="SUPFAM" id="SSF57701">
    <property type="entry name" value="Zn2/Cys6 DNA-binding domain"/>
    <property type="match status" value="1"/>
</dbReference>
<sequence length="667" mass="75085">MAIPQYKPKAISKTCPLSKSRISKDKVQMHRRSRNGCYTCRLRRKKCDEGTPSCTACRHLGLKCDYKRPVWWGNNEQRRLQKENIKLIIKRRKLVEKSASSGSHIMSSRSHTSIDFPHSVSAPLDFLENHDRSRSASIDSQVSMFDFRTQTPSANCYISDVDLISNHAHYAAVFPEYFPIQEESHKDSDYCAPQLSSYSESTNFDFNNFQPDTVCDSILPLLGDEFGWDANFLDSNQEIWHNNISPSESLFDYNHSASSDFGHYAFDLSTGDRRLLGFFISDVLPIAFPILEMNLRGSARTHHVISALQRNKCYLHCCLSIAAQHLKASQQTSDNQIDEDVMRHRDITISELCGALDRDSYQDSTLEAMLGLIIFQGCVGRLEDTLPDIPWHQHFQAATSLVQKLDLHRLSGGNIYEQGNLSLNMTLTAWIDILGATMLGRAPIFAHTYRERHLSEINSSLGLQSLMGCDDNVLYLISEIACLEALKNGGMGEFELCHHVEQLGYQISLTENGDAGSSGCFNKFGELLPEQVSRNVTDAFRIAARIYLCSLVPGFRIIDDKIMALINKLTQLLTYIPSGPSGFDRSLVWVYLIAGSATVTESPFRAILSERLEALGDKASFGCLGRVSCILKEVWGQIDDCIHENSSIGYVSWRDVMQSMGWDYLLI</sequence>
<dbReference type="SMART" id="SM00066">
    <property type="entry name" value="GAL4"/>
    <property type="match status" value="1"/>
</dbReference>
<dbReference type="HOGENOM" id="CLU_011522_0_0_1"/>
<protein>
    <submittedName>
        <fullName evidence="4">Putative transcriptional regulatory protein pro-1</fullName>
    </submittedName>
</protein>
<dbReference type="CDD" id="cd00067">
    <property type="entry name" value="GAL4"/>
    <property type="match status" value="1"/>
</dbReference>
<dbReference type="STRING" id="52586.A0A0B1NZE8"/>